<dbReference type="InParanoid" id="B9SSY5"/>
<sequence length="77" mass="8888">MRRVFAETDKKAGKDHTLKELEGKYIQPEIQKEVIHACSTGQLEHHESCTEVHHSLVLLGNMRNNKQNEMCNQETKS</sequence>
<reference evidence="2" key="1">
    <citation type="journal article" date="2010" name="Nat. Biotechnol.">
        <title>Draft genome sequence of the oilseed species Ricinus communis.</title>
        <authorList>
            <person name="Chan A.P."/>
            <person name="Crabtree J."/>
            <person name="Zhao Q."/>
            <person name="Lorenzi H."/>
            <person name="Orvis J."/>
            <person name="Puiu D."/>
            <person name="Melake-Berhan A."/>
            <person name="Jones K.M."/>
            <person name="Redman J."/>
            <person name="Chen G."/>
            <person name="Cahoon E.B."/>
            <person name="Gedil M."/>
            <person name="Stanke M."/>
            <person name="Haas B.J."/>
            <person name="Wortman J.R."/>
            <person name="Fraser-Liggett C.M."/>
            <person name="Ravel J."/>
            <person name="Rabinowicz P.D."/>
        </authorList>
    </citation>
    <scope>NUCLEOTIDE SEQUENCE [LARGE SCALE GENOMIC DNA]</scope>
    <source>
        <strain evidence="2">cv. Hale</strain>
    </source>
</reference>
<protein>
    <submittedName>
        <fullName evidence="1">Uncharacterized protein</fullName>
    </submittedName>
</protein>
<gene>
    <name evidence="1" type="ORF">RCOM_1268860</name>
</gene>
<organism evidence="1 2">
    <name type="scientific">Ricinus communis</name>
    <name type="common">Castor bean</name>
    <dbReference type="NCBI Taxonomy" id="3988"/>
    <lineage>
        <taxon>Eukaryota</taxon>
        <taxon>Viridiplantae</taxon>
        <taxon>Streptophyta</taxon>
        <taxon>Embryophyta</taxon>
        <taxon>Tracheophyta</taxon>
        <taxon>Spermatophyta</taxon>
        <taxon>Magnoliopsida</taxon>
        <taxon>eudicotyledons</taxon>
        <taxon>Gunneridae</taxon>
        <taxon>Pentapetalae</taxon>
        <taxon>rosids</taxon>
        <taxon>fabids</taxon>
        <taxon>Malpighiales</taxon>
        <taxon>Euphorbiaceae</taxon>
        <taxon>Acalyphoideae</taxon>
        <taxon>Acalypheae</taxon>
        <taxon>Ricinus</taxon>
    </lineage>
</organism>
<dbReference type="EMBL" id="EQ974119">
    <property type="protein sequence ID" value="EEF33288.1"/>
    <property type="molecule type" value="Genomic_DNA"/>
</dbReference>
<dbReference type="Proteomes" id="UP000008311">
    <property type="component" value="Unassembled WGS sequence"/>
</dbReference>
<keyword evidence="2" id="KW-1185">Reference proteome</keyword>
<name>B9SSY5_RICCO</name>
<evidence type="ECO:0000313" key="1">
    <source>
        <dbReference type="EMBL" id="EEF33288.1"/>
    </source>
</evidence>
<dbReference type="AlphaFoldDB" id="B9SSY5"/>
<evidence type="ECO:0000313" key="2">
    <source>
        <dbReference type="Proteomes" id="UP000008311"/>
    </source>
</evidence>
<accession>B9SSY5</accession>
<proteinExistence type="predicted"/>